<evidence type="ECO:0000256" key="3">
    <source>
        <dbReference type="ARBA" id="ARBA00022514"/>
    </source>
</evidence>
<gene>
    <name evidence="10" type="ORF">OFUS_LOCUS4477</name>
</gene>
<dbReference type="GO" id="GO:0016020">
    <property type="term" value="C:membrane"/>
    <property type="evidence" value="ECO:0007669"/>
    <property type="project" value="InterPro"/>
</dbReference>
<keyword evidence="4" id="KW-0964">Secreted</keyword>
<comment type="caution">
    <text evidence="10">The sequence shown here is derived from an EMBL/GenBank/DDBJ whole genome shotgun (WGS) entry which is preliminary data.</text>
</comment>
<evidence type="ECO:0000256" key="1">
    <source>
        <dbReference type="ARBA" id="ARBA00004613"/>
    </source>
</evidence>
<feature type="chain" id="PRO_5043579904" description="THD domain-containing protein" evidence="8">
    <location>
        <begin position="22"/>
        <end position="338"/>
    </location>
</feature>
<dbReference type="GO" id="GO:0005125">
    <property type="term" value="F:cytokine activity"/>
    <property type="evidence" value="ECO:0007669"/>
    <property type="project" value="UniProtKB-KW"/>
</dbReference>
<dbReference type="EMBL" id="CAIIXF020000002">
    <property type="protein sequence ID" value="CAH1777432.1"/>
    <property type="molecule type" value="Genomic_DNA"/>
</dbReference>
<dbReference type="InterPro" id="IPR008983">
    <property type="entry name" value="Tumour_necrosis_fac-like_dom"/>
</dbReference>
<dbReference type="AlphaFoldDB" id="A0A8J1TGK8"/>
<dbReference type="InterPro" id="IPR051748">
    <property type="entry name" value="TNF_Ligand_Superfamily"/>
</dbReference>
<comment type="similarity">
    <text evidence="2">Belongs to the tumor necrosis factor family.</text>
</comment>
<accession>A0A8J1TGK8</accession>
<keyword evidence="5" id="KW-1015">Disulfide bond</keyword>
<name>A0A8J1TGK8_OWEFU</name>
<feature type="signal peptide" evidence="8">
    <location>
        <begin position="1"/>
        <end position="21"/>
    </location>
</feature>
<evidence type="ECO:0000313" key="11">
    <source>
        <dbReference type="Proteomes" id="UP000749559"/>
    </source>
</evidence>
<keyword evidence="3" id="KW-0202">Cytokine</keyword>
<dbReference type="GO" id="GO:0006955">
    <property type="term" value="P:immune response"/>
    <property type="evidence" value="ECO:0007669"/>
    <property type="project" value="InterPro"/>
</dbReference>
<evidence type="ECO:0000256" key="4">
    <source>
        <dbReference type="ARBA" id="ARBA00022525"/>
    </source>
</evidence>
<dbReference type="SUPFAM" id="SSF49842">
    <property type="entry name" value="TNF-like"/>
    <property type="match status" value="1"/>
</dbReference>
<evidence type="ECO:0000259" key="9">
    <source>
        <dbReference type="Pfam" id="PF00229"/>
    </source>
</evidence>
<evidence type="ECO:0000256" key="8">
    <source>
        <dbReference type="SAM" id="SignalP"/>
    </source>
</evidence>
<protein>
    <recommendedName>
        <fullName evidence="9">THD domain-containing protein</fullName>
    </recommendedName>
</protein>
<feature type="compositionally biased region" description="Polar residues" evidence="7">
    <location>
        <begin position="95"/>
        <end position="107"/>
    </location>
</feature>
<evidence type="ECO:0000256" key="7">
    <source>
        <dbReference type="SAM" id="MobiDB-lite"/>
    </source>
</evidence>
<dbReference type="Proteomes" id="UP000749559">
    <property type="component" value="Unassembled WGS sequence"/>
</dbReference>
<evidence type="ECO:0000313" key="10">
    <source>
        <dbReference type="EMBL" id="CAH1777432.1"/>
    </source>
</evidence>
<dbReference type="PANTHER" id="PTHR15151:SF24">
    <property type="entry name" value="A PROLIFERATION-INDUCING LIGAND-LIKE PROTEIN-RELATED"/>
    <property type="match status" value="1"/>
</dbReference>
<dbReference type="Gene3D" id="2.60.120.40">
    <property type="match status" value="1"/>
</dbReference>
<comment type="subcellular location">
    <subcellularLocation>
        <location evidence="1">Secreted</location>
    </subcellularLocation>
</comment>
<dbReference type="GO" id="GO:0005164">
    <property type="term" value="F:tumor necrosis factor receptor binding"/>
    <property type="evidence" value="ECO:0007669"/>
    <property type="project" value="InterPro"/>
</dbReference>
<reference evidence="10" key="1">
    <citation type="submission" date="2022-03" db="EMBL/GenBank/DDBJ databases">
        <authorList>
            <person name="Martin C."/>
        </authorList>
    </citation>
    <scope>NUCLEOTIDE SEQUENCE</scope>
</reference>
<dbReference type="PANTHER" id="PTHR15151">
    <property type="entry name" value="PROTEIN EIGER"/>
    <property type="match status" value="1"/>
</dbReference>
<feature type="region of interest" description="Disordered" evidence="7">
    <location>
        <begin position="72"/>
        <end position="135"/>
    </location>
</feature>
<evidence type="ECO:0000256" key="5">
    <source>
        <dbReference type="ARBA" id="ARBA00023157"/>
    </source>
</evidence>
<feature type="domain" description="THD" evidence="9">
    <location>
        <begin position="220"/>
        <end position="338"/>
    </location>
</feature>
<keyword evidence="8" id="KW-0732">Signal</keyword>
<evidence type="ECO:0000256" key="2">
    <source>
        <dbReference type="ARBA" id="ARBA00008670"/>
    </source>
</evidence>
<dbReference type="GO" id="GO:0005615">
    <property type="term" value="C:extracellular space"/>
    <property type="evidence" value="ECO:0007669"/>
    <property type="project" value="UniProtKB-KW"/>
</dbReference>
<organism evidence="10 11">
    <name type="scientific">Owenia fusiformis</name>
    <name type="common">Polychaete worm</name>
    <dbReference type="NCBI Taxonomy" id="6347"/>
    <lineage>
        <taxon>Eukaryota</taxon>
        <taxon>Metazoa</taxon>
        <taxon>Spiralia</taxon>
        <taxon>Lophotrochozoa</taxon>
        <taxon>Annelida</taxon>
        <taxon>Polychaeta</taxon>
        <taxon>Sedentaria</taxon>
        <taxon>Canalipalpata</taxon>
        <taxon>Sabellida</taxon>
        <taxon>Oweniida</taxon>
        <taxon>Oweniidae</taxon>
        <taxon>Owenia</taxon>
    </lineage>
</organism>
<evidence type="ECO:0000256" key="6">
    <source>
        <dbReference type="ARBA" id="ARBA00023180"/>
    </source>
</evidence>
<dbReference type="OrthoDB" id="6159739at2759"/>
<keyword evidence="6" id="KW-0325">Glycoprotein</keyword>
<sequence>MKLVVGFLVGLLLTPFDSVQSRSLKSGVENKDTRIKYKQNAIGNHHATDSASAANKYLLPKAPIASRIRIERREERTGIPNTYDSNDGFDRSYESESNGATSDTPKSPSARRVNGVSMSVNGKKKDDTHNTATNGSPRLFEVYKRLTRKRRRRTIQTNQGYFNYKLKYSEKASIHVVPKLNSMHHSRAFDRHGNINGSWEAVSRTNMKLIINQPRNASDFNEAVIVVRSTGNYFIYGQILFHGKNHEMGHCLYASDSYKPCWKATCEDRKVMCSRSAPGHPTSIKGLPENINTNYIGGIVYLKQGSAIRLGVVANQHVMIKEPIQFDKTMCYFGAFSV</sequence>
<proteinExistence type="inferred from homology"/>
<dbReference type="Pfam" id="PF00229">
    <property type="entry name" value="TNF"/>
    <property type="match status" value="1"/>
</dbReference>
<keyword evidence="11" id="KW-1185">Reference proteome</keyword>
<dbReference type="InterPro" id="IPR006052">
    <property type="entry name" value="TNF_dom"/>
</dbReference>